<dbReference type="STRING" id="946362.F2TWY1"/>
<feature type="transmembrane region" description="Helical" evidence="6">
    <location>
        <begin position="187"/>
        <end position="208"/>
    </location>
</feature>
<dbReference type="PANTHER" id="PTHR43029:SF21">
    <property type="entry name" value="AMMONIUM TRANSPORTER 1"/>
    <property type="match status" value="1"/>
</dbReference>
<dbReference type="Pfam" id="PF00909">
    <property type="entry name" value="Ammonium_transp"/>
    <property type="match status" value="1"/>
</dbReference>
<dbReference type="GO" id="GO:0005886">
    <property type="term" value="C:plasma membrane"/>
    <property type="evidence" value="ECO:0007669"/>
    <property type="project" value="UniProtKB-SubCell"/>
</dbReference>
<dbReference type="OMA" id="GFPTTPM"/>
<evidence type="ECO:0000313" key="9">
    <source>
        <dbReference type="EMBL" id="EGD75890.1"/>
    </source>
</evidence>
<feature type="transmembrane region" description="Helical" evidence="6">
    <location>
        <begin position="65"/>
        <end position="84"/>
    </location>
</feature>
<feature type="transmembrane region" description="Helical" evidence="6">
    <location>
        <begin position="253"/>
        <end position="276"/>
    </location>
</feature>
<evidence type="ECO:0000256" key="5">
    <source>
        <dbReference type="ARBA" id="ARBA00023136"/>
    </source>
</evidence>
<dbReference type="InterPro" id="IPR029020">
    <property type="entry name" value="Ammonium/urea_transptr"/>
</dbReference>
<evidence type="ECO:0000313" key="10">
    <source>
        <dbReference type="Proteomes" id="UP000007799"/>
    </source>
</evidence>
<dbReference type="PANTHER" id="PTHR43029">
    <property type="entry name" value="AMMONIUM TRANSPORTER MEP2"/>
    <property type="match status" value="1"/>
</dbReference>
<comment type="subcellular location">
    <subcellularLocation>
        <location evidence="6">Cell membrane</location>
        <topology evidence="6">Multi-pass membrane protein</topology>
    </subcellularLocation>
    <subcellularLocation>
        <location evidence="1">Membrane</location>
        <topology evidence="1">Multi-pass membrane protein</topology>
    </subcellularLocation>
</comment>
<evidence type="ECO:0000256" key="6">
    <source>
        <dbReference type="RuleBase" id="RU362002"/>
    </source>
</evidence>
<evidence type="ECO:0000259" key="8">
    <source>
        <dbReference type="Pfam" id="PF00909"/>
    </source>
</evidence>
<feature type="transmembrane region" description="Helical" evidence="6">
    <location>
        <begin position="341"/>
        <end position="361"/>
    </location>
</feature>
<organism evidence="10">
    <name type="scientific">Salpingoeca rosetta (strain ATCC 50818 / BSB-021)</name>
    <dbReference type="NCBI Taxonomy" id="946362"/>
    <lineage>
        <taxon>Eukaryota</taxon>
        <taxon>Choanoflagellata</taxon>
        <taxon>Craspedida</taxon>
        <taxon>Salpingoecidae</taxon>
        <taxon>Salpingoeca</taxon>
    </lineage>
</organism>
<feature type="region of interest" description="Disordered" evidence="7">
    <location>
        <begin position="488"/>
        <end position="514"/>
    </location>
</feature>
<dbReference type="RefSeq" id="XP_004998066.1">
    <property type="nucleotide sequence ID" value="XM_004998009.1"/>
</dbReference>
<evidence type="ECO:0000256" key="4">
    <source>
        <dbReference type="ARBA" id="ARBA00022989"/>
    </source>
</evidence>
<evidence type="ECO:0000256" key="1">
    <source>
        <dbReference type="ARBA" id="ARBA00004141"/>
    </source>
</evidence>
<dbReference type="InterPro" id="IPR024041">
    <property type="entry name" value="NH4_transpt_AmtB-like_dom"/>
</dbReference>
<feature type="transmembrane region" description="Helical" evidence="6">
    <location>
        <begin position="312"/>
        <end position="329"/>
    </location>
</feature>
<proteinExistence type="inferred from homology"/>
<name>F2TWY1_SALR5</name>
<keyword evidence="3 6" id="KW-0812">Transmembrane</keyword>
<dbReference type="EMBL" id="GL832956">
    <property type="protein sequence ID" value="EGD75890.1"/>
    <property type="molecule type" value="Genomic_DNA"/>
</dbReference>
<feature type="compositionally biased region" description="Basic residues" evidence="7">
    <location>
        <begin position="597"/>
        <end position="615"/>
    </location>
</feature>
<keyword evidence="10" id="KW-1185">Reference proteome</keyword>
<feature type="transmembrane region" description="Helical" evidence="6">
    <location>
        <begin position="381"/>
        <end position="404"/>
    </location>
</feature>
<keyword evidence="6" id="KW-0813">Transport</keyword>
<dbReference type="Proteomes" id="UP000007799">
    <property type="component" value="Unassembled WGS sequence"/>
</dbReference>
<dbReference type="NCBIfam" id="TIGR00836">
    <property type="entry name" value="amt"/>
    <property type="match status" value="1"/>
</dbReference>
<dbReference type="OrthoDB" id="534912at2759"/>
<dbReference type="InParanoid" id="F2TWY1"/>
<evidence type="ECO:0000256" key="3">
    <source>
        <dbReference type="ARBA" id="ARBA00022692"/>
    </source>
</evidence>
<feature type="transmembrane region" description="Helical" evidence="6">
    <location>
        <begin position="34"/>
        <end position="53"/>
    </location>
</feature>
<feature type="compositionally biased region" description="Basic and acidic residues" evidence="7">
    <location>
        <begin position="489"/>
        <end position="498"/>
    </location>
</feature>
<dbReference type="GO" id="GO:0008519">
    <property type="term" value="F:ammonium channel activity"/>
    <property type="evidence" value="ECO:0007669"/>
    <property type="project" value="InterPro"/>
</dbReference>
<sequence>MNTTSTLATTTTFTTTSTSTTVPTDPCIDAGDTAWVLTATLLILGMIPGLALFEAGLLRSKNTVSVLTQVLCGCSIMGVMWYLFGFSFVFGESLGGFIGSPASYPALVSVPDNGCFPGMRIPGLAYATFQMMFASITPLLMTGAFAERLLFAPYVLFIVAWEIIVYYPVAHWIWGSGWLTQYGVLDYAGGIVIHTSAGASALVSAILVHPRIGFMGAHGHFKPSNLPIACVGGFCLWMGWFGFNAGSSLTSGYITATVLANTQIASTSCACVWLLLSWYRGRPNVEEILNGAIAGLAGVTPAAGFISTGSAMVLGLTLGFASFFSIDIIKYRFHIDDALDVSSVHGVPGVVGALAIGIAAHPAANPLVAQRGIIYGGSGKLLFYQAAAIVIVAVWGAVWTYVILKTIHYFMPLSTHHMSDKDDRDRIGLDELEHDCAAYGVHSHHWVPVDDGDDDYDDYDDYDEEEPLFVQGSGNVAVNAADAFNASHRLQDDVRREQQQTGGGDNLEESRGGERSYEYWRRLRGPWQDSMRSTLLTSDDDATTTTTTTAAAAGLSINTPTSAHAPVRTYGTATTGPAPSAPARGAASARASGSPRRPPRRTRSRRAPARTRLKRSLTIAAVPDGGSAQ</sequence>
<feature type="compositionally biased region" description="Low complexity" evidence="7">
    <location>
        <begin position="571"/>
        <end position="595"/>
    </location>
</feature>
<keyword evidence="5 6" id="KW-0472">Membrane</keyword>
<feature type="domain" description="Ammonium transporter AmtB-like" evidence="8">
    <location>
        <begin position="34"/>
        <end position="439"/>
    </location>
</feature>
<feature type="region of interest" description="Disordered" evidence="7">
    <location>
        <begin position="551"/>
        <end position="629"/>
    </location>
</feature>
<dbReference type="eggNOG" id="KOG0682">
    <property type="taxonomic scope" value="Eukaryota"/>
</dbReference>
<feature type="transmembrane region" description="Helical" evidence="6">
    <location>
        <begin position="149"/>
        <end position="167"/>
    </location>
</feature>
<feature type="transmembrane region" description="Helical" evidence="6">
    <location>
        <begin position="123"/>
        <end position="142"/>
    </location>
</feature>
<evidence type="ECO:0000256" key="7">
    <source>
        <dbReference type="SAM" id="MobiDB-lite"/>
    </source>
</evidence>
<protein>
    <recommendedName>
        <fullName evidence="6">Ammonium transporter</fullName>
    </recommendedName>
</protein>
<keyword evidence="4 6" id="KW-1133">Transmembrane helix</keyword>
<reference evidence="9" key="1">
    <citation type="submission" date="2009-08" db="EMBL/GenBank/DDBJ databases">
        <title>Annotation of Salpingoeca rosetta.</title>
        <authorList>
            <consortium name="The Broad Institute Genome Sequencing Platform"/>
            <person name="Russ C."/>
            <person name="Cuomo C."/>
            <person name="Burger G."/>
            <person name="Gray M.W."/>
            <person name="Holland P.W.H."/>
            <person name="King N."/>
            <person name="Lang F.B.F."/>
            <person name="Roger A.J."/>
            <person name="Ruiz-Trillo I."/>
            <person name="Young S.K."/>
            <person name="Zeng Q."/>
            <person name="Gargeya S."/>
            <person name="Alvarado L."/>
            <person name="Berlin A."/>
            <person name="Chapman S.B."/>
            <person name="Chen Z."/>
            <person name="Freedman E."/>
            <person name="Gellesch M."/>
            <person name="Goldberg J."/>
            <person name="Griggs A."/>
            <person name="Gujja S."/>
            <person name="Heilman E."/>
            <person name="Heiman D."/>
            <person name="Howarth C."/>
            <person name="Mehta T."/>
            <person name="Neiman D."/>
            <person name="Pearson M."/>
            <person name="Roberts A."/>
            <person name="Saif S."/>
            <person name="Shea T."/>
            <person name="Shenoy N."/>
            <person name="Sisk P."/>
            <person name="Stolte C."/>
            <person name="Sykes S."/>
            <person name="White J."/>
            <person name="Yandava C."/>
            <person name="Haas B."/>
            <person name="Nusbaum C."/>
            <person name="Birren B."/>
        </authorList>
    </citation>
    <scope>NUCLEOTIDE SEQUENCE [LARGE SCALE GENOMIC DNA]</scope>
    <source>
        <strain evidence="9">ATCC 50818</strain>
    </source>
</reference>
<dbReference type="Gene3D" id="1.10.3430.10">
    <property type="entry name" value="Ammonium transporter AmtB like domains"/>
    <property type="match status" value="1"/>
</dbReference>
<evidence type="ECO:0000256" key="2">
    <source>
        <dbReference type="ARBA" id="ARBA00005887"/>
    </source>
</evidence>
<accession>F2TWY1</accession>
<comment type="similarity">
    <text evidence="2 6">Belongs to the ammonia transporter channel (TC 1.A.11.2) family.</text>
</comment>
<feature type="transmembrane region" description="Helical" evidence="6">
    <location>
        <begin position="228"/>
        <end position="247"/>
    </location>
</feature>
<dbReference type="SUPFAM" id="SSF111352">
    <property type="entry name" value="Ammonium transporter"/>
    <property type="match status" value="1"/>
</dbReference>
<gene>
    <name evidence="9" type="ORF">PTSG_00600</name>
</gene>
<dbReference type="GeneID" id="16078657"/>
<keyword evidence="6" id="KW-0924">Ammonia transport</keyword>
<dbReference type="InterPro" id="IPR001905">
    <property type="entry name" value="Ammonium_transpt"/>
</dbReference>
<dbReference type="KEGG" id="sre:PTSG_00600"/>
<dbReference type="AlphaFoldDB" id="F2TWY1"/>